<evidence type="ECO:0000256" key="3">
    <source>
        <dbReference type="ARBA" id="ARBA00022832"/>
    </source>
</evidence>
<gene>
    <name evidence="12" type="ORF">CXU22_10895</name>
</gene>
<protein>
    <recommendedName>
        <fullName evidence="9">enoyl-[acyl-carrier-protein] reductase</fullName>
        <ecNumber evidence="9">1.3.1.104</ecNumber>
    </recommendedName>
</protein>
<dbReference type="PANTHER" id="PTHR43981:SF2">
    <property type="entry name" value="ENOYL-[ACYL-CARRIER-PROTEIN] REDUCTASE, MITOCHONDRIAL"/>
    <property type="match status" value="1"/>
</dbReference>
<keyword evidence="3" id="KW-0276">Fatty acid metabolism</keyword>
<dbReference type="SUPFAM" id="SSF50129">
    <property type="entry name" value="GroES-like"/>
    <property type="match status" value="1"/>
</dbReference>
<proteinExistence type="inferred from homology"/>
<evidence type="ECO:0000256" key="1">
    <source>
        <dbReference type="ARBA" id="ARBA00010371"/>
    </source>
</evidence>
<dbReference type="EC" id="1.3.1.104" evidence="9"/>
<keyword evidence="5" id="KW-0809">Transit peptide</keyword>
<dbReference type="PANTHER" id="PTHR43981">
    <property type="entry name" value="ENOYL-[ACYL-CARRIER-PROTEIN] REDUCTASE, MITOCHONDRIAL"/>
    <property type="match status" value="1"/>
</dbReference>
<evidence type="ECO:0000256" key="6">
    <source>
        <dbReference type="ARBA" id="ARBA00023002"/>
    </source>
</evidence>
<evidence type="ECO:0000256" key="9">
    <source>
        <dbReference type="ARBA" id="ARBA00038963"/>
    </source>
</evidence>
<evidence type="ECO:0000259" key="11">
    <source>
        <dbReference type="SMART" id="SM00829"/>
    </source>
</evidence>
<dbReference type="Pfam" id="PF08240">
    <property type="entry name" value="ADH_N"/>
    <property type="match status" value="1"/>
</dbReference>
<keyword evidence="6" id="KW-0560">Oxidoreductase</keyword>
<dbReference type="SUPFAM" id="SSF51735">
    <property type="entry name" value="NAD(P)-binding Rossmann-fold domains"/>
    <property type="match status" value="1"/>
</dbReference>
<dbReference type="GO" id="GO:0141148">
    <property type="term" value="F:enoyl-[acyl-carrier-protein] reductase (NADPH) activity"/>
    <property type="evidence" value="ECO:0007669"/>
    <property type="project" value="UniProtKB-EC"/>
</dbReference>
<dbReference type="InterPro" id="IPR011032">
    <property type="entry name" value="GroES-like_sf"/>
</dbReference>
<sequence length="335" mass="36518">MNMNENHYAEFSECSMKPQDVLEYVSGPMPVPAEEEVLIRMKAAPINPADINFVQGVYGVKPVLPHSRAGLEGCGVVEESRAEGFRKGDEVILLRGVGSWSEHVAVPAVNVMKLPVKVDPVQAAMLKVNPLTALRMLEGFVSLVPGDWVVQNAANSGVGRCIIQLAREMGVKTVNFVRRPDELRDELTALGADLVVGEDDEDVVKKTLARLDGRRPVLASNAVGGESALRLMDMLAPGGSMVTYGAMSRKSIKVPNGFLIFKGIRLEGLWVTQWLKNAPVPDIEAAYDKLARLMADGRLVQAVDTVYPLSDVRRAVEKAQEEFRSGKVVLSMDRA</sequence>
<name>A0A2N8HB87_9BACT</name>
<dbReference type="InterPro" id="IPR020843">
    <property type="entry name" value="ER"/>
</dbReference>
<dbReference type="SMART" id="SM00829">
    <property type="entry name" value="PKS_ER"/>
    <property type="match status" value="1"/>
</dbReference>
<reference evidence="12 13" key="1">
    <citation type="journal article" date="2017" name="BMC Genomics">
        <title>Genome sequencing of 39 Akkermansia muciniphila isolates reveals its population structure, genomic and functional diverisity, and global distribution in mammalian gut microbiotas.</title>
        <authorList>
            <person name="Guo X."/>
            <person name="Li S."/>
            <person name="Zhang J."/>
            <person name="Wu F."/>
            <person name="Li X."/>
            <person name="Wu D."/>
            <person name="Zhang M."/>
            <person name="Ou Z."/>
            <person name="Jie Z."/>
            <person name="Yan Q."/>
            <person name="Li P."/>
            <person name="Yi J."/>
            <person name="Peng Y."/>
        </authorList>
    </citation>
    <scope>NUCLEOTIDE SEQUENCE [LARGE SCALE GENOMIC DNA]</scope>
    <source>
        <strain evidence="12 13">GP24</strain>
    </source>
</reference>
<dbReference type="InterPro" id="IPR013154">
    <property type="entry name" value="ADH-like_N"/>
</dbReference>
<accession>A0A2N8HB87</accession>
<dbReference type="InterPro" id="IPR013149">
    <property type="entry name" value="ADH-like_C"/>
</dbReference>
<keyword evidence="4" id="KW-0521">NADP</keyword>
<comment type="similarity">
    <text evidence="1">Belongs to the zinc-containing alcohol dehydrogenase family. Quinone oxidoreductase subfamily.</text>
</comment>
<dbReference type="Gene3D" id="3.90.180.10">
    <property type="entry name" value="Medium-chain alcohol dehydrogenases, catalytic domain"/>
    <property type="match status" value="1"/>
</dbReference>
<dbReference type="Proteomes" id="UP000236000">
    <property type="component" value="Unassembled WGS sequence"/>
</dbReference>
<keyword evidence="7" id="KW-0443">Lipid metabolism</keyword>
<dbReference type="OrthoDB" id="9787435at2"/>
<keyword evidence="2" id="KW-0444">Lipid biosynthesis</keyword>
<comment type="caution">
    <text evidence="12">The sequence shown here is derived from an EMBL/GenBank/DDBJ whole genome shotgun (WGS) entry which is preliminary data.</text>
</comment>
<organism evidence="12 13">
    <name type="scientific">Akkermansia muciniphila</name>
    <dbReference type="NCBI Taxonomy" id="239935"/>
    <lineage>
        <taxon>Bacteria</taxon>
        <taxon>Pseudomonadati</taxon>
        <taxon>Verrucomicrobiota</taxon>
        <taxon>Verrucomicrobiia</taxon>
        <taxon>Verrucomicrobiales</taxon>
        <taxon>Akkermansiaceae</taxon>
        <taxon>Akkermansia</taxon>
    </lineage>
</organism>
<dbReference type="EMBL" id="PJKA01000013">
    <property type="protein sequence ID" value="PNC17130.1"/>
    <property type="molecule type" value="Genomic_DNA"/>
</dbReference>
<evidence type="ECO:0000256" key="2">
    <source>
        <dbReference type="ARBA" id="ARBA00022516"/>
    </source>
</evidence>
<dbReference type="Pfam" id="PF00107">
    <property type="entry name" value="ADH_zinc_N"/>
    <property type="match status" value="1"/>
</dbReference>
<evidence type="ECO:0000256" key="10">
    <source>
        <dbReference type="ARBA" id="ARBA00048843"/>
    </source>
</evidence>
<dbReference type="CDD" id="cd08290">
    <property type="entry name" value="ETR"/>
    <property type="match status" value="1"/>
</dbReference>
<evidence type="ECO:0000313" key="13">
    <source>
        <dbReference type="Proteomes" id="UP000236000"/>
    </source>
</evidence>
<evidence type="ECO:0000256" key="4">
    <source>
        <dbReference type="ARBA" id="ARBA00022857"/>
    </source>
</evidence>
<feature type="domain" description="Enoyl reductase (ER)" evidence="11">
    <location>
        <begin position="17"/>
        <end position="330"/>
    </location>
</feature>
<evidence type="ECO:0000256" key="7">
    <source>
        <dbReference type="ARBA" id="ARBA00023098"/>
    </source>
</evidence>
<keyword evidence="8" id="KW-0275">Fatty acid biosynthesis</keyword>
<dbReference type="Gene3D" id="3.40.50.720">
    <property type="entry name" value="NAD(P)-binding Rossmann-like Domain"/>
    <property type="match status" value="1"/>
</dbReference>
<evidence type="ECO:0000256" key="8">
    <source>
        <dbReference type="ARBA" id="ARBA00023160"/>
    </source>
</evidence>
<dbReference type="InterPro" id="IPR051034">
    <property type="entry name" value="Mito_Enoyl-ACP_Reductase"/>
</dbReference>
<evidence type="ECO:0000256" key="5">
    <source>
        <dbReference type="ARBA" id="ARBA00022946"/>
    </source>
</evidence>
<comment type="catalytic activity">
    <reaction evidence="10">
        <text>a 2,3-saturated acyl-[ACP] + NADP(+) = a (2E)-enoyl-[ACP] + NADPH + H(+)</text>
        <dbReference type="Rhea" id="RHEA:22564"/>
        <dbReference type="Rhea" id="RHEA-COMP:9925"/>
        <dbReference type="Rhea" id="RHEA-COMP:9926"/>
        <dbReference type="ChEBI" id="CHEBI:15378"/>
        <dbReference type="ChEBI" id="CHEBI:57783"/>
        <dbReference type="ChEBI" id="CHEBI:58349"/>
        <dbReference type="ChEBI" id="CHEBI:78784"/>
        <dbReference type="ChEBI" id="CHEBI:78785"/>
        <dbReference type="EC" id="1.3.1.104"/>
    </reaction>
</comment>
<dbReference type="AlphaFoldDB" id="A0A2N8HB87"/>
<evidence type="ECO:0000313" key="12">
    <source>
        <dbReference type="EMBL" id="PNC17130.1"/>
    </source>
</evidence>
<dbReference type="GO" id="GO:0006633">
    <property type="term" value="P:fatty acid biosynthetic process"/>
    <property type="evidence" value="ECO:0007669"/>
    <property type="project" value="UniProtKB-KW"/>
</dbReference>
<dbReference type="InterPro" id="IPR036291">
    <property type="entry name" value="NAD(P)-bd_dom_sf"/>
</dbReference>